<gene>
    <name evidence="5" type="ORF">WAE96_05115</name>
</gene>
<dbReference type="InterPro" id="IPR017871">
    <property type="entry name" value="ABC_transporter-like_CS"/>
</dbReference>
<dbReference type="PROSITE" id="PS00211">
    <property type="entry name" value="ABC_TRANSPORTER_1"/>
    <property type="match status" value="1"/>
</dbReference>
<keyword evidence="6" id="KW-1185">Reference proteome</keyword>
<keyword evidence="3 5" id="KW-0067">ATP-binding</keyword>
<proteinExistence type="predicted"/>
<keyword evidence="1" id="KW-0813">Transport</keyword>
<evidence type="ECO:0000313" key="5">
    <source>
        <dbReference type="EMBL" id="MEI4549090.1"/>
    </source>
</evidence>
<keyword evidence="2" id="KW-0547">Nucleotide-binding</keyword>
<dbReference type="InterPro" id="IPR027417">
    <property type="entry name" value="P-loop_NTPase"/>
</dbReference>
<dbReference type="PANTHER" id="PTHR42939:SF1">
    <property type="entry name" value="ABC TRANSPORTER ATP-BINDING PROTEIN ALBC-RELATED"/>
    <property type="match status" value="1"/>
</dbReference>
<dbReference type="GO" id="GO:0005524">
    <property type="term" value="F:ATP binding"/>
    <property type="evidence" value="ECO:0007669"/>
    <property type="project" value="UniProtKB-KW"/>
</dbReference>
<evidence type="ECO:0000256" key="2">
    <source>
        <dbReference type="ARBA" id="ARBA00022741"/>
    </source>
</evidence>
<dbReference type="Gene3D" id="3.40.50.300">
    <property type="entry name" value="P-loop containing nucleotide triphosphate hydrolases"/>
    <property type="match status" value="1"/>
</dbReference>
<organism evidence="5 6">
    <name type="scientific">Pseudoalteromonas spongiae</name>
    <dbReference type="NCBI Taxonomy" id="298657"/>
    <lineage>
        <taxon>Bacteria</taxon>
        <taxon>Pseudomonadati</taxon>
        <taxon>Pseudomonadota</taxon>
        <taxon>Gammaproteobacteria</taxon>
        <taxon>Alteromonadales</taxon>
        <taxon>Pseudoalteromonadaceae</taxon>
        <taxon>Pseudoalteromonas</taxon>
    </lineage>
</organism>
<evidence type="ECO:0000256" key="3">
    <source>
        <dbReference type="ARBA" id="ARBA00022840"/>
    </source>
</evidence>
<dbReference type="EMBL" id="JBAWKS010000001">
    <property type="protein sequence ID" value="MEI4549090.1"/>
    <property type="molecule type" value="Genomic_DNA"/>
</dbReference>
<protein>
    <submittedName>
        <fullName evidence="5">ATP-binding cassette domain-containing protein</fullName>
    </submittedName>
</protein>
<name>A0ABU8EQ53_9GAMM</name>
<dbReference type="PANTHER" id="PTHR42939">
    <property type="entry name" value="ABC TRANSPORTER ATP-BINDING PROTEIN ALBC-RELATED"/>
    <property type="match status" value="1"/>
</dbReference>
<accession>A0ABU8EQ53</accession>
<sequence length="210" mass="23547">MCTPKRIQDEREGRLFQIRSLTKLYFDKVVFSDYTCQFTSQRVLITGPNGLGKSTLLAILAGLESFQQGEILLQQQSANARFLQTNVALASDKIIFPEFLTAKQVLDLTLMHQECDNLESLVKRFGFNDFLHTKVINLSSGNLKKLQLINAFMRKASVLLLDEPTAALEHKSVPVLLACIDEFEGQVILTSHEPEPFLQSGFEVQALISA</sequence>
<evidence type="ECO:0000256" key="1">
    <source>
        <dbReference type="ARBA" id="ARBA00022448"/>
    </source>
</evidence>
<dbReference type="InterPro" id="IPR003593">
    <property type="entry name" value="AAA+_ATPase"/>
</dbReference>
<dbReference type="SMART" id="SM00382">
    <property type="entry name" value="AAA"/>
    <property type="match status" value="1"/>
</dbReference>
<dbReference type="InterPro" id="IPR003439">
    <property type="entry name" value="ABC_transporter-like_ATP-bd"/>
</dbReference>
<dbReference type="RefSeq" id="WP_336434770.1">
    <property type="nucleotide sequence ID" value="NZ_JBAWKS010000001.1"/>
</dbReference>
<reference evidence="5 6" key="1">
    <citation type="submission" date="2023-12" db="EMBL/GenBank/DDBJ databases">
        <title>Friends and Foes: Symbiotic and Algicidal bacterial influence on Karenia brevis blooms.</title>
        <authorList>
            <person name="Fei C."/>
            <person name="Mohamed A.R."/>
            <person name="Booker A."/>
            <person name="Arshad M."/>
            <person name="Klass S."/>
            <person name="Ahn S."/>
            <person name="Gilbert P.M."/>
            <person name="Heil C.A."/>
            <person name="Martinez J.M."/>
            <person name="Amin S.A."/>
        </authorList>
    </citation>
    <scope>NUCLEOTIDE SEQUENCE [LARGE SCALE GENOMIC DNA]</scope>
    <source>
        <strain evidence="5 6">CE15</strain>
    </source>
</reference>
<evidence type="ECO:0000259" key="4">
    <source>
        <dbReference type="PROSITE" id="PS50893"/>
    </source>
</evidence>
<dbReference type="PROSITE" id="PS50893">
    <property type="entry name" value="ABC_TRANSPORTER_2"/>
    <property type="match status" value="1"/>
</dbReference>
<dbReference type="Proteomes" id="UP001382455">
    <property type="component" value="Unassembled WGS sequence"/>
</dbReference>
<evidence type="ECO:0000313" key="6">
    <source>
        <dbReference type="Proteomes" id="UP001382455"/>
    </source>
</evidence>
<comment type="caution">
    <text evidence="5">The sequence shown here is derived from an EMBL/GenBank/DDBJ whole genome shotgun (WGS) entry which is preliminary data.</text>
</comment>
<dbReference type="SUPFAM" id="SSF52540">
    <property type="entry name" value="P-loop containing nucleoside triphosphate hydrolases"/>
    <property type="match status" value="1"/>
</dbReference>
<dbReference type="InterPro" id="IPR051782">
    <property type="entry name" value="ABC_Transporter_VariousFunc"/>
</dbReference>
<feature type="domain" description="ABC transporter" evidence="4">
    <location>
        <begin position="16"/>
        <end position="210"/>
    </location>
</feature>
<dbReference type="Pfam" id="PF00005">
    <property type="entry name" value="ABC_tran"/>
    <property type="match status" value="1"/>
</dbReference>